<organism evidence="1 2">
    <name type="scientific">Actinomyces glycerinitolerans</name>
    <dbReference type="NCBI Taxonomy" id="1892869"/>
    <lineage>
        <taxon>Bacteria</taxon>
        <taxon>Bacillati</taxon>
        <taxon>Actinomycetota</taxon>
        <taxon>Actinomycetes</taxon>
        <taxon>Actinomycetales</taxon>
        <taxon>Actinomycetaceae</taxon>
        <taxon>Actinomyces</taxon>
    </lineage>
</organism>
<dbReference type="EMBL" id="FQTT01000011">
    <property type="protein sequence ID" value="SHE25733.1"/>
    <property type="molecule type" value="Genomic_DNA"/>
</dbReference>
<evidence type="ECO:0000313" key="1">
    <source>
        <dbReference type="EMBL" id="SHE25733.1"/>
    </source>
</evidence>
<proteinExistence type="predicted"/>
<gene>
    <name evidence="1" type="ORF">ACGLYG10_1965</name>
</gene>
<reference evidence="2" key="1">
    <citation type="submission" date="2016-09" db="EMBL/GenBank/DDBJ databases">
        <authorList>
            <person name="Strepis N."/>
        </authorList>
    </citation>
    <scope>NUCLEOTIDE SEQUENCE [LARGE SCALE GENOMIC DNA]</scope>
</reference>
<dbReference type="AlphaFoldDB" id="A0A1M4S0I2"/>
<evidence type="ECO:0000313" key="2">
    <source>
        <dbReference type="Proteomes" id="UP000184291"/>
    </source>
</evidence>
<name>A0A1M4S0I2_9ACTO</name>
<accession>A0A1M4S0I2</accession>
<dbReference type="Proteomes" id="UP000184291">
    <property type="component" value="Unassembled WGS sequence"/>
</dbReference>
<protein>
    <submittedName>
        <fullName evidence="1">Uncharacterized protein</fullName>
    </submittedName>
</protein>
<sequence>MEPGRGDREDDLAEYVALMSSEPQWSPVVETGKT</sequence>
<keyword evidence="2" id="KW-1185">Reference proteome</keyword>